<gene>
    <name evidence="1" type="ORF">SCF082_LOCUS13238</name>
</gene>
<comment type="caution">
    <text evidence="1">The sequence shown here is derived from an EMBL/GenBank/DDBJ whole genome shotgun (WGS) entry which is preliminary data.</text>
</comment>
<reference evidence="1 2" key="1">
    <citation type="submission" date="2024-02" db="EMBL/GenBank/DDBJ databases">
        <authorList>
            <person name="Chen Y."/>
            <person name="Shah S."/>
            <person name="Dougan E. K."/>
            <person name="Thang M."/>
            <person name="Chan C."/>
        </authorList>
    </citation>
    <scope>NUCLEOTIDE SEQUENCE [LARGE SCALE GENOMIC DNA]</scope>
</reference>
<dbReference type="Pfam" id="PF01522">
    <property type="entry name" value="Polysacc_deac_1"/>
    <property type="match status" value="1"/>
</dbReference>
<protein>
    <submittedName>
        <fullName evidence="1">Peptidoglycan-N-acetylglucosamine deacetylase BC_3618 (Peptidoglycan GlcNAc deacetylase)</fullName>
    </submittedName>
</protein>
<dbReference type="PANTHER" id="PTHR10587:SF137">
    <property type="entry name" value="4-DEOXY-4-FORMAMIDO-L-ARABINOSE-PHOSPHOUNDECAPRENOL DEFORMYLASE ARND-RELATED"/>
    <property type="match status" value="1"/>
</dbReference>
<evidence type="ECO:0000313" key="1">
    <source>
        <dbReference type="EMBL" id="CAK9016537.1"/>
    </source>
</evidence>
<evidence type="ECO:0000313" key="2">
    <source>
        <dbReference type="Proteomes" id="UP001642464"/>
    </source>
</evidence>
<organism evidence="1 2">
    <name type="scientific">Durusdinium trenchii</name>
    <dbReference type="NCBI Taxonomy" id="1381693"/>
    <lineage>
        <taxon>Eukaryota</taxon>
        <taxon>Sar</taxon>
        <taxon>Alveolata</taxon>
        <taxon>Dinophyceae</taxon>
        <taxon>Suessiales</taxon>
        <taxon>Symbiodiniaceae</taxon>
        <taxon>Durusdinium</taxon>
    </lineage>
</organism>
<dbReference type="EMBL" id="CAXAMM010008147">
    <property type="protein sequence ID" value="CAK9016537.1"/>
    <property type="molecule type" value="Genomic_DNA"/>
</dbReference>
<dbReference type="PANTHER" id="PTHR10587">
    <property type="entry name" value="GLYCOSYL TRANSFERASE-RELATED"/>
    <property type="match status" value="1"/>
</dbReference>
<dbReference type="InterPro" id="IPR011330">
    <property type="entry name" value="Glyco_hydro/deAcase_b/a-brl"/>
</dbReference>
<accession>A0ABP0JR42</accession>
<dbReference type="Gene3D" id="3.20.20.370">
    <property type="entry name" value="Glycoside hydrolase/deacetylase"/>
    <property type="match status" value="1"/>
</dbReference>
<dbReference type="SUPFAM" id="SSF88713">
    <property type="entry name" value="Glycoside hydrolase/deacetylase"/>
    <property type="match status" value="1"/>
</dbReference>
<sequence length="409" mass="45317">MQHWMSSSDGWEGWGALSGELFSRPLLERAFGSGQSLASLTQHLGCFLENASTAPPQPLQAHTWKVGYSVGLKIYWEEFEDQLAADQRYSELWWSKVFLDPEGHVTKCCTAALDPKGVGVAKLIISARLEGFGDVESCPMEAMQKGEAPFIPAERLPGLPRALQLLWDKLASRVAIKNSVSWLYGDSLCYFDVDEHPGVKNYVALTIDDVPCRLGPKNSMIPHVRDLLKKHKAQATFMLMGKFIPGNEADLVSLLREGHELGNHGLVDKSYANDSREDFAAALDECSSKIVNLQRSAGLSETVRWFRAPHGKLSAAMSEVLKDRRLTNVMCDTYACCPVIQDGDFIGSFLGKQAEHGSIIVIHMPEHGFREWCLRGIEELLKQLSDRGLRPVSVGKLAELADPTIEAHL</sequence>
<dbReference type="PROSITE" id="PS51677">
    <property type="entry name" value="NODB"/>
    <property type="match status" value="1"/>
</dbReference>
<dbReference type="InterPro" id="IPR050248">
    <property type="entry name" value="Polysacc_deacetylase_ArnD"/>
</dbReference>
<name>A0ABP0JR42_9DINO</name>
<dbReference type="Proteomes" id="UP001642464">
    <property type="component" value="Unassembled WGS sequence"/>
</dbReference>
<dbReference type="InterPro" id="IPR002509">
    <property type="entry name" value="NODB_dom"/>
</dbReference>
<proteinExistence type="predicted"/>
<keyword evidence="2" id="KW-1185">Reference proteome</keyword>